<reference evidence="1 2" key="1">
    <citation type="journal article" date="2016" name="Genome Biol. Evol.">
        <title>Comparative Genomic Analyses of the Moraxella catarrhalis Serosensitive and Seroresistant Lineages Demonstrate Their Independent Evolution.</title>
        <authorList>
            <person name="Earl J.P."/>
            <person name="de Vries S.P."/>
            <person name="Ahmed A."/>
            <person name="Powell E."/>
            <person name="Schultz M.P."/>
            <person name="Hermans P.W."/>
            <person name="Hill D.J."/>
            <person name="Zhou Z."/>
            <person name="Constantinidou C.I."/>
            <person name="Hu F.Z."/>
            <person name="Bootsma H.J."/>
            <person name="Ehrlich G.D."/>
        </authorList>
    </citation>
    <scope>NUCLEOTIDE SEQUENCE [LARGE SCALE GENOMIC DNA]</scope>
    <source>
        <strain evidence="1 2">Z7574</strain>
    </source>
</reference>
<organism evidence="1 2">
    <name type="scientific">Moraxella catarrhalis</name>
    <name type="common">Branhamella catarrhalis</name>
    <dbReference type="NCBI Taxonomy" id="480"/>
    <lineage>
        <taxon>Bacteria</taxon>
        <taxon>Pseudomonadati</taxon>
        <taxon>Pseudomonadota</taxon>
        <taxon>Gammaproteobacteria</taxon>
        <taxon>Moraxellales</taxon>
        <taxon>Moraxellaceae</taxon>
        <taxon>Moraxella</taxon>
    </lineage>
</organism>
<accession>A0A7Z1A385</accession>
<dbReference type="Proteomes" id="UP000078446">
    <property type="component" value="Unassembled WGS sequence"/>
</dbReference>
<name>A0A7Z1A385_MORCA</name>
<comment type="caution">
    <text evidence="1">The sequence shown here is derived from an EMBL/GenBank/DDBJ whole genome shotgun (WGS) entry which is preliminary data.</text>
</comment>
<dbReference type="EMBL" id="LXHE01000020">
    <property type="protein sequence ID" value="OAU99517.1"/>
    <property type="molecule type" value="Genomic_DNA"/>
</dbReference>
<proteinExistence type="predicted"/>
<sequence length="47" mass="5268">MTSDGRRGLASVIYFQKSGGFGLLKISQTAFDLIFKNSKQYNTFLFA</sequence>
<evidence type="ECO:0000313" key="2">
    <source>
        <dbReference type="Proteomes" id="UP000078446"/>
    </source>
</evidence>
<evidence type="ECO:0000313" key="1">
    <source>
        <dbReference type="EMBL" id="OAU99517.1"/>
    </source>
</evidence>
<protein>
    <submittedName>
        <fullName evidence="1">Uncharacterized protein</fullName>
    </submittedName>
</protein>
<gene>
    <name evidence="1" type="ORF">AO382_1897</name>
</gene>
<dbReference type="AlphaFoldDB" id="A0A7Z1A385"/>